<dbReference type="InterPro" id="IPR009533">
    <property type="entry name" value="FAM107"/>
</dbReference>
<dbReference type="EMBL" id="JBBPFD010000662">
    <property type="protein sequence ID" value="KAK7877953.1"/>
    <property type="molecule type" value="Genomic_DNA"/>
</dbReference>
<evidence type="ECO:0000313" key="2">
    <source>
        <dbReference type="EMBL" id="KAK7877953.1"/>
    </source>
</evidence>
<dbReference type="Pfam" id="PF06625">
    <property type="entry name" value="DUF1151"/>
    <property type="match status" value="1"/>
</dbReference>
<protein>
    <submittedName>
        <fullName evidence="2">Uncharacterized protein</fullName>
    </submittedName>
</protein>
<accession>A0AAW0MN74</accession>
<evidence type="ECO:0000313" key="3">
    <source>
        <dbReference type="Proteomes" id="UP001460270"/>
    </source>
</evidence>
<keyword evidence="3" id="KW-1185">Reference proteome</keyword>
<gene>
    <name evidence="2" type="ORF">WMY93_031381</name>
</gene>
<comment type="caution">
    <text evidence="2">The sequence shown here is derived from an EMBL/GenBank/DDBJ whole genome shotgun (WGS) entry which is preliminary data.</text>
</comment>
<name>A0AAW0MN74_9GOBI</name>
<dbReference type="AlphaFoldDB" id="A0AAW0MN74"/>
<organism evidence="2 3">
    <name type="scientific">Mugilogobius chulae</name>
    <name type="common">yellowstripe goby</name>
    <dbReference type="NCBI Taxonomy" id="88201"/>
    <lineage>
        <taxon>Eukaryota</taxon>
        <taxon>Metazoa</taxon>
        <taxon>Chordata</taxon>
        <taxon>Craniata</taxon>
        <taxon>Vertebrata</taxon>
        <taxon>Euteleostomi</taxon>
        <taxon>Actinopterygii</taxon>
        <taxon>Neopterygii</taxon>
        <taxon>Teleostei</taxon>
        <taxon>Neoteleostei</taxon>
        <taxon>Acanthomorphata</taxon>
        <taxon>Gobiaria</taxon>
        <taxon>Gobiiformes</taxon>
        <taxon>Gobioidei</taxon>
        <taxon>Gobiidae</taxon>
        <taxon>Gobionellinae</taxon>
        <taxon>Mugilogobius</taxon>
    </lineage>
</organism>
<dbReference type="Proteomes" id="UP001460270">
    <property type="component" value="Unassembled WGS sequence"/>
</dbReference>
<evidence type="ECO:0000256" key="1">
    <source>
        <dbReference type="ARBA" id="ARBA00023054"/>
    </source>
</evidence>
<reference evidence="3" key="1">
    <citation type="submission" date="2024-04" db="EMBL/GenBank/DDBJ databases">
        <title>Salinicola lusitanus LLJ914,a marine bacterium isolated from the Okinawa Trough.</title>
        <authorList>
            <person name="Li J."/>
        </authorList>
    </citation>
    <scope>NUCLEOTIDE SEQUENCE [LARGE SCALE GENOMIC DNA]</scope>
</reference>
<proteinExistence type="predicted"/>
<sequence>MYLPCRLFRLLSASTSSEQSPSVWVYQLLPRWRRVSPVLTVRLTDSNMSTRGLLPRKRPELLCVLERRHREERERRERPLSDLDRHLQTRRLRSRALDSDDERKRRQSEPEFVKVKGALRHISGFCR</sequence>
<keyword evidence="1" id="KW-0175">Coiled coil</keyword>